<proteinExistence type="predicted"/>
<reference evidence="2 3" key="1">
    <citation type="journal article" date="2016" name="ISME J.">
        <title>Chasing the elusive Euryarchaeota class WSA2: genomes reveal a uniquely fastidious methyl-reducing methanogen.</title>
        <authorList>
            <person name="Nobu M.K."/>
            <person name="Narihiro T."/>
            <person name="Kuroda K."/>
            <person name="Mei R."/>
            <person name="Liu W.T."/>
        </authorList>
    </citation>
    <scope>NUCLEOTIDE SEQUENCE [LARGE SCALE GENOMIC DNA]</scope>
    <source>
        <strain evidence="2">U1lsi0528_Bin089</strain>
    </source>
</reference>
<keyword evidence="1" id="KW-0812">Transmembrane</keyword>
<sequence>MTIYTEFECGRLPKRKDIISNLISSGYTVSYESKQELSIKKMFQEGNLIFSKHKVMLKINLNIFFLLAISLFASLTIFYISYFLVKSDAVGISTFYYLTIISILSSLVVYELFRDRLLLSIEKAVGQKYRVSWKNFLSIIAILLFSIAYFLINI</sequence>
<feature type="transmembrane region" description="Helical" evidence="1">
    <location>
        <begin position="94"/>
        <end position="113"/>
    </location>
</feature>
<organism evidence="2 3">
    <name type="scientific">Candidatus Methanofastidiosum methylothiophilum</name>
    <dbReference type="NCBI Taxonomy" id="1705564"/>
    <lineage>
        <taxon>Archaea</taxon>
        <taxon>Methanobacteriati</taxon>
        <taxon>Methanobacteriota</taxon>
        <taxon>Stenosarchaea group</taxon>
        <taxon>Candidatus Methanofastidiosia</taxon>
        <taxon>Candidatus Methanofastidiosales</taxon>
        <taxon>Candidatus Methanofastidiosaceae</taxon>
        <taxon>Candidatus Methanofastidiosum</taxon>
    </lineage>
</organism>
<keyword evidence="1" id="KW-1133">Transmembrane helix</keyword>
<accession>A0A150J8X3</accession>
<comment type="caution">
    <text evidence="2">The sequence shown here is derived from an EMBL/GenBank/DDBJ whole genome shotgun (WGS) entry which is preliminary data.</text>
</comment>
<dbReference type="AlphaFoldDB" id="A0A150J8X3"/>
<dbReference type="Proteomes" id="UP000075578">
    <property type="component" value="Unassembled WGS sequence"/>
</dbReference>
<evidence type="ECO:0000313" key="2">
    <source>
        <dbReference type="EMBL" id="KYC53595.1"/>
    </source>
</evidence>
<dbReference type="EMBL" id="LNGD01000011">
    <property type="protein sequence ID" value="KYC53595.1"/>
    <property type="molecule type" value="Genomic_DNA"/>
</dbReference>
<evidence type="ECO:0000313" key="3">
    <source>
        <dbReference type="Proteomes" id="UP000075578"/>
    </source>
</evidence>
<protein>
    <submittedName>
        <fullName evidence="2">Uncharacterized protein</fullName>
    </submittedName>
</protein>
<feature type="transmembrane region" description="Helical" evidence="1">
    <location>
        <begin position="133"/>
        <end position="152"/>
    </location>
</feature>
<feature type="transmembrane region" description="Helical" evidence="1">
    <location>
        <begin position="61"/>
        <end position="82"/>
    </location>
</feature>
<keyword evidence="1" id="KW-0472">Membrane</keyword>
<evidence type="ECO:0000256" key="1">
    <source>
        <dbReference type="SAM" id="Phobius"/>
    </source>
</evidence>
<gene>
    <name evidence="2" type="ORF">AMQ74_00338</name>
</gene>
<name>A0A150J8X3_9EURY</name>